<dbReference type="Gene3D" id="3.10.10.10">
    <property type="entry name" value="HIV Type 1 Reverse Transcriptase, subunit A, domain 1"/>
    <property type="match status" value="1"/>
</dbReference>
<accession>A0A8X6W8Y2</accession>
<dbReference type="InterPro" id="IPR041577">
    <property type="entry name" value="RT_RNaseH_2"/>
</dbReference>
<proteinExistence type="predicted"/>
<evidence type="ECO:0000313" key="5">
    <source>
        <dbReference type="Proteomes" id="UP000887159"/>
    </source>
</evidence>
<feature type="region of interest" description="Disordered" evidence="2">
    <location>
        <begin position="546"/>
        <end position="574"/>
    </location>
</feature>
<dbReference type="GO" id="GO:0003964">
    <property type="term" value="F:RNA-directed DNA polymerase activity"/>
    <property type="evidence" value="ECO:0007669"/>
    <property type="project" value="UniProtKB-EC"/>
</dbReference>
<feature type="compositionally biased region" description="Basic residues" evidence="2">
    <location>
        <begin position="555"/>
        <end position="572"/>
    </location>
</feature>
<gene>
    <name evidence="4" type="primary">pol</name>
    <name evidence="4" type="ORF">TNCV_4073721</name>
</gene>
<dbReference type="Proteomes" id="UP000887159">
    <property type="component" value="Unassembled WGS sequence"/>
</dbReference>
<sequence length="612" mass="70716">MGRSILLERRQTESVDRWDSCSTFLRSDWPRPFARRKVGVIFLWHYSLSERLRTRVQVSVPPNLLGRRDRSTIYHVNLLKPYHRRTELVRLVVEEVSDDIEGDAEIPYPDKQCTKFDYHEILRESQLQLKLSPSQIDELKQVITKNKGVFSPDPGTTHLMRMDIELISDQLIKTKPYRMSPRQINILREEIKRLLELGVIEIGQSDYTSPLILVESPNKDPRPCVDYRRLNEITRAEFFPLPNMEEIVEKVSVAPYVTVMDLSKDYFQIPLTPRAQRYAAFVTPFGTYIPKKMMFGLVCVPYYFYKLMAQVLEGLEQFALPYIDDIANFSQGWEDHVKHIDIVLGRLRKAGLKVKPSKCKFAQEEVLFLGHRICSGSRSPSDLKIKAIADFPRPTTKTQVRSFLGLVGYYSHYIPNYSTIASSLTDALKGKIKKEKITWDEKCGKAFEELKAKLVSQPILFAPDFATDFILQTDASECLDFGASWTRRAIVCPFYCGRDGFRGSGLSPYIHNGELSSKAVKRRQWAEGVRPAEHVSDTCWFVKKPGEENREKRGGKEKRTRKRKKRARKRRGLVVLGSGEENHRILFRDADQESKTRMRNNALRTGPRQAVE</sequence>
<dbReference type="InterPro" id="IPR043128">
    <property type="entry name" value="Rev_trsase/Diguanyl_cyclase"/>
</dbReference>
<evidence type="ECO:0000256" key="1">
    <source>
        <dbReference type="ARBA" id="ARBA00012493"/>
    </source>
</evidence>
<evidence type="ECO:0000256" key="2">
    <source>
        <dbReference type="SAM" id="MobiDB-lite"/>
    </source>
</evidence>
<feature type="region of interest" description="Disordered" evidence="2">
    <location>
        <begin position="588"/>
        <end position="612"/>
    </location>
</feature>
<dbReference type="PANTHER" id="PTHR33064:SF37">
    <property type="entry name" value="RIBONUCLEASE H"/>
    <property type="match status" value="1"/>
</dbReference>
<evidence type="ECO:0000313" key="4">
    <source>
        <dbReference type="EMBL" id="GFY30059.1"/>
    </source>
</evidence>
<dbReference type="Pfam" id="PF17919">
    <property type="entry name" value="RT_RNaseH_2"/>
    <property type="match status" value="1"/>
</dbReference>
<dbReference type="PANTHER" id="PTHR33064">
    <property type="entry name" value="POL PROTEIN"/>
    <property type="match status" value="1"/>
</dbReference>
<dbReference type="CDD" id="cd01647">
    <property type="entry name" value="RT_LTR"/>
    <property type="match status" value="1"/>
</dbReference>
<dbReference type="InterPro" id="IPR043502">
    <property type="entry name" value="DNA/RNA_pol_sf"/>
</dbReference>
<dbReference type="AlphaFoldDB" id="A0A8X6W8Y2"/>
<organism evidence="4 5">
    <name type="scientific">Trichonephila clavipes</name>
    <name type="common">Golden silk orbweaver</name>
    <name type="synonym">Nephila clavipes</name>
    <dbReference type="NCBI Taxonomy" id="2585209"/>
    <lineage>
        <taxon>Eukaryota</taxon>
        <taxon>Metazoa</taxon>
        <taxon>Ecdysozoa</taxon>
        <taxon>Arthropoda</taxon>
        <taxon>Chelicerata</taxon>
        <taxon>Arachnida</taxon>
        <taxon>Araneae</taxon>
        <taxon>Araneomorphae</taxon>
        <taxon>Entelegynae</taxon>
        <taxon>Araneoidea</taxon>
        <taxon>Nephilidae</taxon>
        <taxon>Trichonephila</taxon>
    </lineage>
</organism>
<reference evidence="4" key="1">
    <citation type="submission" date="2020-08" db="EMBL/GenBank/DDBJ databases">
        <title>Multicomponent nature underlies the extraordinary mechanical properties of spider dragline silk.</title>
        <authorList>
            <person name="Kono N."/>
            <person name="Nakamura H."/>
            <person name="Mori M."/>
            <person name="Yoshida Y."/>
            <person name="Ohtoshi R."/>
            <person name="Malay A.D."/>
            <person name="Moran D.A.P."/>
            <person name="Tomita M."/>
            <person name="Numata K."/>
            <person name="Arakawa K."/>
        </authorList>
    </citation>
    <scope>NUCLEOTIDE SEQUENCE</scope>
</reference>
<feature type="domain" description="Reverse transcriptase" evidence="3">
    <location>
        <begin position="195"/>
        <end position="373"/>
    </location>
</feature>
<dbReference type="Pfam" id="PF00078">
    <property type="entry name" value="RVT_1"/>
    <property type="match status" value="1"/>
</dbReference>
<dbReference type="EC" id="2.7.7.49" evidence="1"/>
<dbReference type="InterPro" id="IPR051320">
    <property type="entry name" value="Viral_Replic_Matur_Polypro"/>
</dbReference>
<comment type="caution">
    <text evidence="4">The sequence shown here is derived from an EMBL/GenBank/DDBJ whole genome shotgun (WGS) entry which is preliminary data.</text>
</comment>
<protein>
    <recommendedName>
        <fullName evidence="1">RNA-directed DNA polymerase</fullName>
        <ecNumber evidence="1">2.7.7.49</ecNumber>
    </recommendedName>
</protein>
<keyword evidence="5" id="KW-1185">Reference proteome</keyword>
<dbReference type="EMBL" id="BMAU01021390">
    <property type="protein sequence ID" value="GFY30059.1"/>
    <property type="molecule type" value="Genomic_DNA"/>
</dbReference>
<name>A0A8X6W8Y2_TRICX</name>
<dbReference type="FunFam" id="3.30.70.270:FF:000020">
    <property type="entry name" value="Transposon Tf2-6 polyprotein-like Protein"/>
    <property type="match status" value="1"/>
</dbReference>
<dbReference type="InterPro" id="IPR000477">
    <property type="entry name" value="RT_dom"/>
</dbReference>
<evidence type="ECO:0000259" key="3">
    <source>
        <dbReference type="PROSITE" id="PS50878"/>
    </source>
</evidence>
<dbReference type="Gene3D" id="3.30.70.270">
    <property type="match status" value="2"/>
</dbReference>
<dbReference type="PROSITE" id="PS50878">
    <property type="entry name" value="RT_POL"/>
    <property type="match status" value="1"/>
</dbReference>
<dbReference type="SUPFAM" id="SSF56672">
    <property type="entry name" value="DNA/RNA polymerases"/>
    <property type="match status" value="1"/>
</dbReference>